<evidence type="ECO:0000256" key="2">
    <source>
        <dbReference type="ARBA" id="ARBA00008520"/>
    </source>
</evidence>
<proteinExistence type="inferred from homology"/>
<dbReference type="RefSeq" id="WP_132806192.1">
    <property type="nucleotide sequence ID" value="NZ_SMAK01000004.1"/>
</dbReference>
<accession>A0A4R3MCK2</accession>
<dbReference type="SUPFAM" id="SSF53850">
    <property type="entry name" value="Periplasmic binding protein-like II"/>
    <property type="match status" value="1"/>
</dbReference>
<comment type="similarity">
    <text evidence="2">Belongs to the bacterial solute-binding protein 1 family.</text>
</comment>
<dbReference type="OrthoDB" id="9795569at2"/>
<dbReference type="GO" id="GO:0042597">
    <property type="term" value="C:periplasmic space"/>
    <property type="evidence" value="ECO:0007669"/>
    <property type="project" value="UniProtKB-SubCell"/>
</dbReference>
<keyword evidence="3" id="KW-0813">Transport</keyword>
<evidence type="ECO:0000256" key="5">
    <source>
        <dbReference type="ARBA" id="ARBA00022764"/>
    </source>
</evidence>
<dbReference type="InterPro" id="IPR006059">
    <property type="entry name" value="SBP"/>
</dbReference>
<name>A0A4R3MCK2_9HYPH</name>
<reference evidence="6 7" key="1">
    <citation type="submission" date="2019-03" db="EMBL/GenBank/DDBJ databases">
        <title>Genomic Encyclopedia of Type Strains, Phase IV (KMG-IV): sequencing the most valuable type-strain genomes for metagenomic binning, comparative biology and taxonomic classification.</title>
        <authorList>
            <person name="Goeker M."/>
        </authorList>
    </citation>
    <scope>NUCLEOTIDE SEQUENCE [LARGE SCALE GENOMIC DNA]</scope>
    <source>
        <strain evidence="6 7">DSM 19345</strain>
    </source>
</reference>
<dbReference type="InterPro" id="IPR006311">
    <property type="entry name" value="TAT_signal"/>
</dbReference>
<keyword evidence="7" id="KW-1185">Reference proteome</keyword>
<evidence type="ECO:0000256" key="1">
    <source>
        <dbReference type="ARBA" id="ARBA00004418"/>
    </source>
</evidence>
<dbReference type="PANTHER" id="PTHR43649:SF34">
    <property type="entry name" value="ABC TRANSPORTER PERIPLASMIC-BINDING PROTEIN YCJN-RELATED"/>
    <property type="match status" value="1"/>
</dbReference>
<organism evidence="6 7">
    <name type="scientific">Tepidamorphus gemmatus</name>
    <dbReference type="NCBI Taxonomy" id="747076"/>
    <lineage>
        <taxon>Bacteria</taxon>
        <taxon>Pseudomonadati</taxon>
        <taxon>Pseudomonadota</taxon>
        <taxon>Alphaproteobacteria</taxon>
        <taxon>Hyphomicrobiales</taxon>
        <taxon>Tepidamorphaceae</taxon>
        <taxon>Tepidamorphus</taxon>
    </lineage>
</organism>
<comment type="caution">
    <text evidence="6">The sequence shown here is derived from an EMBL/GenBank/DDBJ whole genome shotgun (WGS) entry which is preliminary data.</text>
</comment>
<evidence type="ECO:0000256" key="4">
    <source>
        <dbReference type="ARBA" id="ARBA00022729"/>
    </source>
</evidence>
<protein>
    <submittedName>
        <fullName evidence="6">Carbohydrate ABC transporter substrate-binding protein (CUT1 family)</fullName>
    </submittedName>
</protein>
<dbReference type="Proteomes" id="UP000295678">
    <property type="component" value="Unassembled WGS sequence"/>
</dbReference>
<comment type="subcellular location">
    <subcellularLocation>
        <location evidence="1">Periplasm</location>
    </subcellularLocation>
</comment>
<dbReference type="AlphaFoldDB" id="A0A4R3MCK2"/>
<evidence type="ECO:0000256" key="3">
    <source>
        <dbReference type="ARBA" id="ARBA00022448"/>
    </source>
</evidence>
<evidence type="ECO:0000313" key="7">
    <source>
        <dbReference type="Proteomes" id="UP000295678"/>
    </source>
</evidence>
<keyword evidence="4" id="KW-0732">Signal</keyword>
<dbReference type="Gene3D" id="3.40.190.10">
    <property type="entry name" value="Periplasmic binding protein-like II"/>
    <property type="match status" value="1"/>
</dbReference>
<dbReference type="InterPro" id="IPR050490">
    <property type="entry name" value="Bact_solute-bd_prot1"/>
</dbReference>
<dbReference type="Pfam" id="PF13416">
    <property type="entry name" value="SBP_bac_8"/>
    <property type="match status" value="1"/>
</dbReference>
<keyword evidence="5" id="KW-0574">Periplasm</keyword>
<dbReference type="PANTHER" id="PTHR43649">
    <property type="entry name" value="ARABINOSE-BINDING PROTEIN-RELATED"/>
    <property type="match status" value="1"/>
</dbReference>
<sequence length="441" mass="48089">MFDLTRRRLLLTGAGLGALSLASPFLGAHRASAQAMTKPEDGAEITLLRWKRFIQAEEDAFMALVDNFMKATGVKVSVQSESLDDVQPKASVAANVGQGPDMVWGLYSLPHLFPDKLVDLTDIAESLGAKYGGWVDSAVTYGKSGDKWIAIPIAYNGNYINYRQSAVQKAGFQSVPEDTDGFLELMKALKAQGTPGGFALGHASGDGNAWTHWALWAFGGSLVDENDNVIINSPETRAACEYVKQIYEASVEGTASWNDAFNNKAFLASEVYLTNNGISIYAAANAEAAKGTAGMKEMAEDINHALWPIGPAGKPTEFHIAYPMMIFQYTKYPNACKAFIEFMMSPEQYDPWLQGAVGYLTQPLNAYENNPVWTSDPKRTVFRDAAKRTLTAGYRGSVGEKAASALAEFIVLDMFANYATGRESLDGAIKQAERQAKRIYR</sequence>
<dbReference type="EMBL" id="SMAK01000004">
    <property type="protein sequence ID" value="TCT11434.1"/>
    <property type="molecule type" value="Genomic_DNA"/>
</dbReference>
<dbReference type="PROSITE" id="PS51318">
    <property type="entry name" value="TAT"/>
    <property type="match status" value="1"/>
</dbReference>
<evidence type="ECO:0000313" key="6">
    <source>
        <dbReference type="EMBL" id="TCT11434.1"/>
    </source>
</evidence>
<gene>
    <name evidence="6" type="ORF">EDC22_104194</name>
</gene>